<evidence type="ECO:0000313" key="2">
    <source>
        <dbReference type="Proteomes" id="UP000067444"/>
    </source>
</evidence>
<keyword evidence="2" id="KW-1185">Reference proteome</keyword>
<dbReference type="RefSeq" id="WP_049833084.1">
    <property type="nucleotide sequence ID" value="NZ_CP012160.1"/>
</dbReference>
<name>A0A0K0Y0Z2_9RHOB</name>
<dbReference type="PATRIC" id="fig|1458307.3.peg.41"/>
<gene>
    <name evidence="1" type="ORF">OSB_00400</name>
</gene>
<proteinExistence type="predicted"/>
<dbReference type="AlphaFoldDB" id="A0A0K0Y0Z2"/>
<protein>
    <submittedName>
        <fullName evidence="1">MerT mercuric transport protein</fullName>
    </submittedName>
</protein>
<accession>A0A0K0Y0Z2</accession>
<dbReference type="OrthoDB" id="7860925at2"/>
<dbReference type="STRING" id="1458307.OSB_00400"/>
<evidence type="ECO:0000313" key="1">
    <source>
        <dbReference type="EMBL" id="AKS44609.1"/>
    </source>
</evidence>
<organism evidence="1 2">
    <name type="scientific">Octadecabacter temperatus</name>
    <dbReference type="NCBI Taxonomy" id="1458307"/>
    <lineage>
        <taxon>Bacteria</taxon>
        <taxon>Pseudomonadati</taxon>
        <taxon>Pseudomonadota</taxon>
        <taxon>Alphaproteobacteria</taxon>
        <taxon>Rhodobacterales</taxon>
        <taxon>Roseobacteraceae</taxon>
        <taxon>Octadecabacter</taxon>
    </lineage>
</organism>
<dbReference type="Proteomes" id="UP000067444">
    <property type="component" value="Chromosome"/>
</dbReference>
<reference evidence="1 2" key="1">
    <citation type="journal article" date="2015" name="Genome Announc.">
        <title>Closed Genome Sequence of Octadecabacter temperatus SB1, the First Mesophilic Species of the Genus Octadecabacter.</title>
        <authorList>
            <person name="Voget S."/>
            <person name="Billerbeck S."/>
            <person name="Simon M."/>
            <person name="Daniel R."/>
        </authorList>
    </citation>
    <scope>NUCLEOTIDE SEQUENCE [LARGE SCALE GENOMIC DNA]</scope>
    <source>
        <strain evidence="1 2">SB1</strain>
    </source>
</reference>
<dbReference type="EMBL" id="CP012160">
    <property type="protein sequence ID" value="AKS44609.1"/>
    <property type="molecule type" value="Genomic_DNA"/>
</dbReference>
<dbReference type="KEGG" id="otm:OSB_00400"/>
<sequence length="128" mass="14199">MDMNANQQPVVDTGIAARLVMPFAALLALLSASCCVLPIGLSILGLGGAWLTMLGPFIAYRGFILVGVAIALVWAWYRVLRRKPCSTRRRSAIIWTSLASIAFLIALFSPLWEASAQRFMWDLWRSTR</sequence>